<dbReference type="AlphaFoldDB" id="A0AA88GR93"/>
<dbReference type="Gene3D" id="4.10.640.10">
    <property type="entry name" value="Ribosomal protein S18"/>
    <property type="match status" value="1"/>
</dbReference>
<proteinExistence type="inferred from homology"/>
<dbReference type="GO" id="GO:1990904">
    <property type="term" value="C:ribonucleoprotein complex"/>
    <property type="evidence" value="ECO:0007669"/>
    <property type="project" value="UniProtKB-KW"/>
</dbReference>
<name>A0AA88GR93_NAELO</name>
<protein>
    <recommendedName>
        <fullName evidence="9">Ribosomal protein S18</fullName>
    </recommendedName>
</protein>
<sequence>MKRLVFHRSACSLNKTHLLLPQHSSSTVAILLSSHHQQQQNFSTSSYSNEGVRQIELDEASKKKLANRKLSLKDIHKLIEDNIARIRGGRANYDGSDVYQAATSQADKPSKAKNISPEAPFQANSKDSPQGNTWYDYYRYIERADSDVFNHHLKTPVNANSAGWLYNKAPTSHMEFMSAMDQFSEIAQDWREGKLAGDDIQHRKMMEYQLHQLPQFKSRPPDPFANNQHYVEKISYKNPNLLLKFVSQTGRIIPKRFTGVRRRTHKKIQDEVKKARHLGLLSFTGASLEQGNLLNQIEIPYISNQFNLRNRTETHLTKSQQIDNTKFYLDNLSKNISTSGSIEWIPPEKDRNPRVGIKSQKAQVEGHLKSQVEKKKALIRKLRVENEILKQKEQQQ</sequence>
<dbReference type="GO" id="GO:0006412">
    <property type="term" value="P:translation"/>
    <property type="evidence" value="ECO:0007669"/>
    <property type="project" value="InterPro"/>
</dbReference>
<gene>
    <name evidence="7" type="ORF">C9374_004054</name>
    <name evidence="6" type="ORF">C9374_010690</name>
</gene>
<evidence type="ECO:0008006" key="9">
    <source>
        <dbReference type="Google" id="ProtNLM"/>
    </source>
</evidence>
<feature type="region of interest" description="Disordered" evidence="5">
    <location>
        <begin position="101"/>
        <end position="128"/>
    </location>
</feature>
<dbReference type="PRINTS" id="PR00974">
    <property type="entry name" value="RIBOSOMALS18"/>
</dbReference>
<evidence type="ECO:0000313" key="6">
    <source>
        <dbReference type="EMBL" id="KAG2374406.1"/>
    </source>
</evidence>
<evidence type="ECO:0000256" key="3">
    <source>
        <dbReference type="ARBA" id="ARBA00023274"/>
    </source>
</evidence>
<dbReference type="SUPFAM" id="SSF46911">
    <property type="entry name" value="Ribosomal protein S18"/>
    <property type="match status" value="1"/>
</dbReference>
<dbReference type="GO" id="GO:0003735">
    <property type="term" value="F:structural constituent of ribosome"/>
    <property type="evidence" value="ECO:0007669"/>
    <property type="project" value="InterPro"/>
</dbReference>
<evidence type="ECO:0000256" key="2">
    <source>
        <dbReference type="ARBA" id="ARBA00022980"/>
    </source>
</evidence>
<dbReference type="GeneID" id="68096509"/>
<evidence type="ECO:0000313" key="8">
    <source>
        <dbReference type="Proteomes" id="UP000816034"/>
    </source>
</evidence>
<evidence type="ECO:0000256" key="1">
    <source>
        <dbReference type="ARBA" id="ARBA00005589"/>
    </source>
</evidence>
<reference evidence="7" key="2">
    <citation type="submission" date="2020-04" db="EMBL/GenBank/DDBJ databases">
        <authorList>
            <person name="Liechti N."/>
            <person name="Schuerch N."/>
            <person name="Bruggmann R."/>
            <person name="Wittwer M."/>
        </authorList>
    </citation>
    <scope>NUCLEOTIDE SEQUENCE</scope>
    <source>
        <strain evidence="7">ATCC 30569</strain>
    </source>
</reference>
<dbReference type="Pfam" id="PF01084">
    <property type="entry name" value="Ribosomal_S18"/>
    <property type="match status" value="1"/>
</dbReference>
<keyword evidence="2 4" id="KW-0689">Ribosomal protein</keyword>
<dbReference type="GO" id="GO:0070181">
    <property type="term" value="F:small ribosomal subunit rRNA binding"/>
    <property type="evidence" value="ECO:0007669"/>
    <property type="project" value="TreeGrafter"/>
</dbReference>
<keyword evidence="3 4" id="KW-0687">Ribonucleoprotein</keyword>
<dbReference type="InterPro" id="IPR036870">
    <property type="entry name" value="Ribosomal_bS18_sf"/>
</dbReference>
<dbReference type="RefSeq" id="XP_044549403.1">
    <property type="nucleotide sequence ID" value="XM_044693651.1"/>
</dbReference>
<evidence type="ECO:0000313" key="7">
    <source>
        <dbReference type="EMBL" id="KAG2385410.1"/>
    </source>
</evidence>
<reference evidence="7 8" key="1">
    <citation type="journal article" date="2018" name="BMC Genomics">
        <title>The genome of Naegleria lovaniensis, the basis for a comparative approach to unravel pathogenicity factors of the human pathogenic amoeba N. fowleri.</title>
        <authorList>
            <person name="Liechti N."/>
            <person name="Schurch N."/>
            <person name="Bruggmann R."/>
            <person name="Wittwer M."/>
        </authorList>
    </citation>
    <scope>NUCLEOTIDE SEQUENCE [LARGE SCALE GENOMIC DNA]</scope>
    <source>
        <strain evidence="7 8">ATCC 30569</strain>
    </source>
</reference>
<dbReference type="NCBIfam" id="TIGR00165">
    <property type="entry name" value="S18"/>
    <property type="match status" value="1"/>
</dbReference>
<evidence type="ECO:0000256" key="4">
    <source>
        <dbReference type="RuleBase" id="RU003910"/>
    </source>
</evidence>
<organism evidence="7 8">
    <name type="scientific">Naegleria lovaniensis</name>
    <name type="common">Amoeba</name>
    <dbReference type="NCBI Taxonomy" id="51637"/>
    <lineage>
        <taxon>Eukaryota</taxon>
        <taxon>Discoba</taxon>
        <taxon>Heterolobosea</taxon>
        <taxon>Tetramitia</taxon>
        <taxon>Eutetramitia</taxon>
        <taxon>Vahlkampfiidae</taxon>
        <taxon>Naegleria</taxon>
    </lineage>
</organism>
<comment type="similarity">
    <text evidence="1 4">Belongs to the bacterial ribosomal protein bS18 family.</text>
</comment>
<comment type="caution">
    <text evidence="7">The sequence shown here is derived from an EMBL/GenBank/DDBJ whole genome shotgun (WGS) entry which is preliminary data.</text>
</comment>
<dbReference type="Proteomes" id="UP000816034">
    <property type="component" value="Unassembled WGS sequence"/>
</dbReference>
<dbReference type="EMBL" id="PYSW02000045">
    <property type="protein sequence ID" value="KAG2374406.1"/>
    <property type="molecule type" value="Genomic_DNA"/>
</dbReference>
<dbReference type="PANTHER" id="PTHR13479">
    <property type="entry name" value="30S RIBOSOMAL PROTEIN S18"/>
    <property type="match status" value="1"/>
</dbReference>
<dbReference type="EMBL" id="PYSW02000019">
    <property type="protein sequence ID" value="KAG2385410.1"/>
    <property type="molecule type" value="Genomic_DNA"/>
</dbReference>
<dbReference type="InterPro" id="IPR001648">
    <property type="entry name" value="Ribosomal_bS18"/>
</dbReference>
<dbReference type="GO" id="GO:0005840">
    <property type="term" value="C:ribosome"/>
    <property type="evidence" value="ECO:0007669"/>
    <property type="project" value="UniProtKB-KW"/>
</dbReference>
<accession>A0AA88GR93</accession>
<dbReference type="PANTHER" id="PTHR13479:SF40">
    <property type="entry name" value="SMALL RIBOSOMAL SUBUNIT PROTEIN BS18M"/>
    <property type="match status" value="1"/>
</dbReference>
<evidence type="ECO:0000256" key="5">
    <source>
        <dbReference type="SAM" id="MobiDB-lite"/>
    </source>
</evidence>
<keyword evidence="8" id="KW-1185">Reference proteome</keyword>